<accession>A0A5D9C5I5</accession>
<dbReference type="Proteomes" id="UP000322077">
    <property type="component" value="Unassembled WGS sequence"/>
</dbReference>
<comment type="pathway">
    <text evidence="1 8">Metabolic intermediate biosynthesis; chorismate biosynthesis; chorismate from D-erythrose 4-phosphate and phosphoenolpyruvate: step 4/7.</text>
</comment>
<evidence type="ECO:0000256" key="7">
    <source>
        <dbReference type="ARBA" id="ARBA00049442"/>
    </source>
</evidence>
<feature type="binding site" evidence="8">
    <location>
        <position position="233"/>
    </location>
    <ligand>
        <name>NADP(+)</name>
        <dbReference type="ChEBI" id="CHEBI:58349"/>
    </ligand>
</feature>
<comment type="function">
    <text evidence="8">Involved in the biosynthesis of the chorismate, which leads to the biosynthesis of aromatic amino acids. Catalyzes the reversible NADPH linked reduction of 3-dehydroshikimate (DHSA) to yield shikimate (SA).</text>
</comment>
<comment type="caution">
    <text evidence="8">Lacks conserved residue(s) required for the propagation of feature annotation.</text>
</comment>
<keyword evidence="5 8" id="KW-0560">Oxidoreductase</keyword>
<dbReference type="InterPro" id="IPR013708">
    <property type="entry name" value="Shikimate_DH-bd_N"/>
</dbReference>
<dbReference type="InterPro" id="IPR022893">
    <property type="entry name" value="Shikimate_DH_fam"/>
</dbReference>
<dbReference type="NCBIfam" id="TIGR00507">
    <property type="entry name" value="aroE"/>
    <property type="match status" value="1"/>
</dbReference>
<dbReference type="GO" id="GO:0050661">
    <property type="term" value="F:NADP binding"/>
    <property type="evidence" value="ECO:0007669"/>
    <property type="project" value="InterPro"/>
</dbReference>
<feature type="active site" description="Proton acceptor" evidence="8">
    <location>
        <position position="75"/>
    </location>
</feature>
<comment type="similarity">
    <text evidence="8">Belongs to the shikimate dehydrogenase family.</text>
</comment>
<dbReference type="SUPFAM" id="SSF53223">
    <property type="entry name" value="Aminoacid dehydrogenase-like, N-terminal domain"/>
    <property type="match status" value="1"/>
</dbReference>
<gene>
    <name evidence="8 10" type="primary">aroE</name>
    <name evidence="10" type="ORF">FYJ91_15750</name>
</gene>
<evidence type="ECO:0000259" key="9">
    <source>
        <dbReference type="Pfam" id="PF08501"/>
    </source>
</evidence>
<keyword evidence="6 8" id="KW-0057">Aromatic amino acid biosynthesis</keyword>
<comment type="subunit">
    <text evidence="8">Homodimer.</text>
</comment>
<dbReference type="GO" id="GO:0004764">
    <property type="term" value="F:shikimate 3-dehydrogenase (NADP+) activity"/>
    <property type="evidence" value="ECO:0007669"/>
    <property type="project" value="UniProtKB-UniRule"/>
</dbReference>
<dbReference type="GO" id="GO:0009073">
    <property type="term" value="P:aromatic amino acid family biosynthetic process"/>
    <property type="evidence" value="ECO:0007669"/>
    <property type="project" value="UniProtKB-KW"/>
</dbReference>
<sequence length="290" mass="31626">MKPLRPSSGQAYAEVIGDPIAHSKSPLIHRHWLRLAGIDADYVATHVKPDELAGYLASRRADPQWRGCNVTIPHKQAIMPLLDRIDPAAERIGAVNCVVPEGDELVGYNTDYAGFLEPLQPMLADTHLFHMARIFGAGGAAKAVALALHDRGFTIVVGARNLDQARALRANFAPDDKLIAPLDHFATPIDFNWDDREGILDVVVNTTSLGMKGYPPLPLDFSHVPPNAIIYDIVYAPLETPLLAEARRRGLHTINGLAMLIGQAADAFRRFYGVDAPRGQDDALQAKLIA</sequence>
<dbReference type="RefSeq" id="WP_149523185.1">
    <property type="nucleotide sequence ID" value="NZ_VTOU01000003.1"/>
</dbReference>
<feature type="domain" description="Shikimate dehydrogenase substrate binding N-terminal" evidence="9">
    <location>
        <begin position="15"/>
        <end position="98"/>
    </location>
</feature>
<dbReference type="AlphaFoldDB" id="A0A5D9C5I5"/>
<dbReference type="HAMAP" id="MF_00222">
    <property type="entry name" value="Shikimate_DH_AroE"/>
    <property type="match status" value="1"/>
</dbReference>
<dbReference type="Pfam" id="PF08501">
    <property type="entry name" value="Shikimate_dh_N"/>
    <property type="match status" value="1"/>
</dbReference>
<feature type="binding site" evidence="8">
    <location>
        <position position="256"/>
    </location>
    <ligand>
        <name>NADP(+)</name>
        <dbReference type="ChEBI" id="CHEBI:58349"/>
    </ligand>
</feature>
<evidence type="ECO:0000256" key="6">
    <source>
        <dbReference type="ARBA" id="ARBA00023141"/>
    </source>
</evidence>
<evidence type="ECO:0000256" key="4">
    <source>
        <dbReference type="ARBA" id="ARBA00022857"/>
    </source>
</evidence>
<dbReference type="InterPro" id="IPR036291">
    <property type="entry name" value="NAD(P)-bd_dom_sf"/>
</dbReference>
<dbReference type="Gene3D" id="3.40.50.10860">
    <property type="entry name" value="Leucine Dehydrogenase, chain A, domain 1"/>
    <property type="match status" value="1"/>
</dbReference>
<dbReference type="UniPathway" id="UPA00053">
    <property type="reaction ID" value="UER00087"/>
</dbReference>
<proteinExistence type="inferred from homology"/>
<keyword evidence="4 8" id="KW-0521">NADP</keyword>
<organism evidence="10 11">
    <name type="scientific">Sphingomonas montanisoli</name>
    <dbReference type="NCBI Taxonomy" id="2606412"/>
    <lineage>
        <taxon>Bacteria</taxon>
        <taxon>Pseudomonadati</taxon>
        <taxon>Pseudomonadota</taxon>
        <taxon>Alphaproteobacteria</taxon>
        <taxon>Sphingomonadales</taxon>
        <taxon>Sphingomonadaceae</taxon>
        <taxon>Sphingomonas</taxon>
    </lineage>
</organism>
<dbReference type="GO" id="GO:0005829">
    <property type="term" value="C:cytosol"/>
    <property type="evidence" value="ECO:0007669"/>
    <property type="project" value="TreeGrafter"/>
</dbReference>
<dbReference type="PANTHER" id="PTHR21089">
    <property type="entry name" value="SHIKIMATE DEHYDROGENASE"/>
    <property type="match status" value="1"/>
</dbReference>
<feature type="binding site" evidence="8">
    <location>
        <position position="235"/>
    </location>
    <ligand>
        <name>shikimate</name>
        <dbReference type="ChEBI" id="CHEBI:36208"/>
    </ligand>
</feature>
<dbReference type="GO" id="GO:0019632">
    <property type="term" value="P:shikimate metabolic process"/>
    <property type="evidence" value="ECO:0007669"/>
    <property type="project" value="InterPro"/>
</dbReference>
<feature type="binding site" evidence="8">
    <location>
        <position position="263"/>
    </location>
    <ligand>
        <name>shikimate</name>
        <dbReference type="ChEBI" id="CHEBI:36208"/>
    </ligand>
</feature>
<dbReference type="GO" id="GO:0009423">
    <property type="term" value="P:chorismate biosynthetic process"/>
    <property type="evidence" value="ECO:0007669"/>
    <property type="project" value="UniProtKB-UniRule"/>
</dbReference>
<dbReference type="InterPro" id="IPR011342">
    <property type="entry name" value="Shikimate_DH"/>
</dbReference>
<dbReference type="SUPFAM" id="SSF51735">
    <property type="entry name" value="NAD(P)-binding Rossmann-fold domains"/>
    <property type="match status" value="1"/>
</dbReference>
<dbReference type="GO" id="GO:0008652">
    <property type="term" value="P:amino acid biosynthetic process"/>
    <property type="evidence" value="ECO:0007669"/>
    <property type="project" value="UniProtKB-KW"/>
</dbReference>
<evidence type="ECO:0000313" key="11">
    <source>
        <dbReference type="Proteomes" id="UP000322077"/>
    </source>
</evidence>
<evidence type="ECO:0000256" key="1">
    <source>
        <dbReference type="ARBA" id="ARBA00004871"/>
    </source>
</evidence>
<dbReference type="Gene3D" id="3.40.50.720">
    <property type="entry name" value="NAD(P)-binding Rossmann-like Domain"/>
    <property type="match status" value="1"/>
</dbReference>
<evidence type="ECO:0000256" key="8">
    <source>
        <dbReference type="HAMAP-Rule" id="MF_00222"/>
    </source>
</evidence>
<reference evidence="10 11" key="1">
    <citation type="submission" date="2019-08" db="EMBL/GenBank/DDBJ databases">
        <authorList>
            <person name="Wang G."/>
            <person name="Xu Z."/>
        </authorList>
    </citation>
    <scope>NUCLEOTIDE SEQUENCE [LARGE SCALE GENOMIC DNA]</scope>
    <source>
        <strain evidence="10 11">ZX</strain>
    </source>
</reference>
<feature type="binding site" evidence="8">
    <location>
        <begin position="23"/>
        <end position="25"/>
    </location>
    <ligand>
        <name>shikimate</name>
        <dbReference type="ChEBI" id="CHEBI:36208"/>
    </ligand>
</feature>
<evidence type="ECO:0000256" key="3">
    <source>
        <dbReference type="ARBA" id="ARBA00022605"/>
    </source>
</evidence>
<feature type="binding site" evidence="8">
    <location>
        <position position="96"/>
    </location>
    <ligand>
        <name>shikimate</name>
        <dbReference type="ChEBI" id="CHEBI:36208"/>
    </ligand>
</feature>
<evidence type="ECO:0000256" key="5">
    <source>
        <dbReference type="ARBA" id="ARBA00023002"/>
    </source>
</evidence>
<dbReference type="CDD" id="cd01065">
    <property type="entry name" value="NAD_bind_Shikimate_DH"/>
    <property type="match status" value="1"/>
</dbReference>
<dbReference type="EC" id="1.1.1.25" evidence="2 8"/>
<name>A0A5D9C5I5_9SPHN</name>
<evidence type="ECO:0000256" key="2">
    <source>
        <dbReference type="ARBA" id="ARBA00012962"/>
    </source>
</evidence>
<dbReference type="InterPro" id="IPR046346">
    <property type="entry name" value="Aminoacid_DH-like_N_sf"/>
</dbReference>
<keyword evidence="11" id="KW-1185">Reference proteome</keyword>
<comment type="caution">
    <text evidence="10">The sequence shown here is derived from an EMBL/GenBank/DDBJ whole genome shotgun (WGS) entry which is preliminary data.</text>
</comment>
<protein>
    <recommendedName>
        <fullName evidence="2 8">Shikimate dehydrogenase (NADP(+))</fullName>
        <shortName evidence="8">SDH</shortName>
        <ecNumber evidence="2 8">1.1.1.25</ecNumber>
    </recommendedName>
</protein>
<dbReference type="EMBL" id="VTOU01000003">
    <property type="protein sequence ID" value="TZG26382.1"/>
    <property type="molecule type" value="Genomic_DNA"/>
</dbReference>
<feature type="binding site" evidence="8">
    <location>
        <position position="111"/>
    </location>
    <ligand>
        <name>shikimate</name>
        <dbReference type="ChEBI" id="CHEBI:36208"/>
    </ligand>
</feature>
<feature type="binding site" evidence="8">
    <location>
        <position position="71"/>
    </location>
    <ligand>
        <name>shikimate</name>
        <dbReference type="ChEBI" id="CHEBI:36208"/>
    </ligand>
</feature>
<dbReference type="PANTHER" id="PTHR21089:SF1">
    <property type="entry name" value="BIFUNCTIONAL 3-DEHYDROQUINATE DEHYDRATASE_SHIKIMATE DEHYDROGENASE, CHLOROPLASTIC"/>
    <property type="match status" value="1"/>
</dbReference>
<keyword evidence="3 8" id="KW-0028">Amino-acid biosynthesis</keyword>
<comment type="catalytic activity">
    <reaction evidence="7 8">
        <text>shikimate + NADP(+) = 3-dehydroshikimate + NADPH + H(+)</text>
        <dbReference type="Rhea" id="RHEA:17737"/>
        <dbReference type="ChEBI" id="CHEBI:15378"/>
        <dbReference type="ChEBI" id="CHEBI:16630"/>
        <dbReference type="ChEBI" id="CHEBI:36208"/>
        <dbReference type="ChEBI" id="CHEBI:57783"/>
        <dbReference type="ChEBI" id="CHEBI:58349"/>
        <dbReference type="EC" id="1.1.1.25"/>
    </reaction>
</comment>
<feature type="binding site" evidence="8">
    <location>
        <begin position="136"/>
        <end position="140"/>
    </location>
    <ligand>
        <name>NADP(+)</name>
        <dbReference type="ChEBI" id="CHEBI:58349"/>
    </ligand>
</feature>
<evidence type="ECO:0000313" key="10">
    <source>
        <dbReference type="EMBL" id="TZG26382.1"/>
    </source>
</evidence>